<dbReference type="Proteomes" id="UP000271098">
    <property type="component" value="Unassembled WGS sequence"/>
</dbReference>
<feature type="compositionally biased region" description="Basic and acidic residues" evidence="1">
    <location>
        <begin position="1"/>
        <end position="15"/>
    </location>
</feature>
<protein>
    <submittedName>
        <fullName evidence="4">Ovule protein</fullName>
    </submittedName>
</protein>
<accession>A0A183E270</accession>
<evidence type="ECO:0000313" key="3">
    <source>
        <dbReference type="Proteomes" id="UP000271098"/>
    </source>
</evidence>
<sequence length="68" mass="7630">MKEECHGVEESERPEGGNNKHSVKSNMYALKTSSAFVEMYRLSRCIKLSIAHSNKVAVIKRTQHNAAP</sequence>
<evidence type="ECO:0000256" key="1">
    <source>
        <dbReference type="SAM" id="MobiDB-lite"/>
    </source>
</evidence>
<gene>
    <name evidence="2" type="ORF">GPUH_LOCUS15061</name>
</gene>
<evidence type="ECO:0000313" key="4">
    <source>
        <dbReference type="WBParaSite" id="GPUH_0001508101-mRNA-1"/>
    </source>
</evidence>
<reference evidence="2 3" key="2">
    <citation type="submission" date="2018-11" db="EMBL/GenBank/DDBJ databases">
        <authorList>
            <consortium name="Pathogen Informatics"/>
        </authorList>
    </citation>
    <scope>NUCLEOTIDE SEQUENCE [LARGE SCALE GENOMIC DNA]</scope>
</reference>
<keyword evidence="3" id="KW-1185">Reference proteome</keyword>
<feature type="region of interest" description="Disordered" evidence="1">
    <location>
        <begin position="1"/>
        <end position="24"/>
    </location>
</feature>
<dbReference type="EMBL" id="UYRT01081983">
    <property type="protein sequence ID" value="VDN25285.1"/>
    <property type="molecule type" value="Genomic_DNA"/>
</dbReference>
<name>A0A183E270_9BILA</name>
<reference evidence="4" key="1">
    <citation type="submission" date="2016-06" db="UniProtKB">
        <authorList>
            <consortium name="WormBaseParasite"/>
        </authorList>
    </citation>
    <scope>IDENTIFICATION</scope>
</reference>
<evidence type="ECO:0000313" key="2">
    <source>
        <dbReference type="EMBL" id="VDN25285.1"/>
    </source>
</evidence>
<dbReference type="AlphaFoldDB" id="A0A183E270"/>
<dbReference type="WBParaSite" id="GPUH_0001508101-mRNA-1">
    <property type="protein sequence ID" value="GPUH_0001508101-mRNA-1"/>
    <property type="gene ID" value="GPUH_0001508101"/>
</dbReference>
<proteinExistence type="predicted"/>
<organism evidence="4">
    <name type="scientific">Gongylonema pulchrum</name>
    <dbReference type="NCBI Taxonomy" id="637853"/>
    <lineage>
        <taxon>Eukaryota</taxon>
        <taxon>Metazoa</taxon>
        <taxon>Ecdysozoa</taxon>
        <taxon>Nematoda</taxon>
        <taxon>Chromadorea</taxon>
        <taxon>Rhabditida</taxon>
        <taxon>Spirurina</taxon>
        <taxon>Spiruromorpha</taxon>
        <taxon>Spiruroidea</taxon>
        <taxon>Gongylonematidae</taxon>
        <taxon>Gongylonema</taxon>
    </lineage>
</organism>